<dbReference type="Gene3D" id="3.40.50.1580">
    <property type="entry name" value="Nucleoside phosphorylase domain"/>
    <property type="match status" value="1"/>
</dbReference>
<keyword evidence="5" id="KW-1185">Reference proteome</keyword>
<evidence type="ECO:0000313" key="4">
    <source>
        <dbReference type="EMBL" id="OCL07598.1"/>
    </source>
</evidence>
<dbReference type="InterPro" id="IPR053137">
    <property type="entry name" value="NLR-like"/>
</dbReference>
<dbReference type="Gene3D" id="3.40.50.300">
    <property type="entry name" value="P-loop containing nucleotide triphosphate hydrolases"/>
    <property type="match status" value="1"/>
</dbReference>
<dbReference type="PANTHER" id="PTHR46082:SF11">
    <property type="entry name" value="AAA+ ATPASE DOMAIN-CONTAINING PROTEIN-RELATED"/>
    <property type="match status" value="1"/>
</dbReference>
<feature type="domain" description="Nucleoside phosphorylase" evidence="2">
    <location>
        <begin position="16"/>
        <end position="297"/>
    </location>
</feature>
<dbReference type="InterPro" id="IPR000845">
    <property type="entry name" value="Nucleoside_phosphorylase_d"/>
</dbReference>
<evidence type="ECO:0000259" key="2">
    <source>
        <dbReference type="Pfam" id="PF01048"/>
    </source>
</evidence>
<sequence>MKRPRPQAEDFTVGWISALHVELTAAREMLDEEYEGSDDTTQYTLGRIGNHNVVISCLPAGQLGTNSAAAVATEMRLKFPALQIGLMVGIGGGVPSPGADIRLGDVVISQPQGNYGGVVQYDFGKATSGGLCTRTGFLNAPPAVLLTAVSKLRSNISAGRSSIQDYLASVAPLEFDRRNAGPDTLFRSSYDHIGGETCDRCHKDMIVTRVSRHSEDIVIHYGTVASGNQVMRDGSTRDKLSGELGGVLCFEMEAAGLMNSFPCLVIRGICDYADSHKNKKWQPFAAAAAAACAKEILSIVPACCRSNNSSAEASQPIATSYTEPSQSNGLNDARYRRSTGAFNQGMEATENVSALSMRPILTAAQRESYLHSLRFDQIDARHATIRTAHAKTCRWLLTQSEYQDWLDPNKLSDHHGFLWIKGKPATGKSTIMKFACADAKKGKADTFIMSFFFNARGEEIEKSSLGMYRSLLFQLLSQLPDLQDVFDFARPSVSNNSDFYVWDIETTKNIFEHAIKGIGQRRVTCFIDALDECDEDQVREMVSFFEQLGQLAVSSQSRFHVCFSSRHYPHITIDKSIQLILEGQEGHQQDIANYLHSELKIGRSRLAEEIKAGVLERASGIFLWVVLVVQMLRKEYDRGRLHGLKKRLDEIPNGLHELFKDILTRDGQNIEELILCLQCILYSKRPLKREELYFAVLAGAEPEALTAWNPEETTIHDMERFILSSSKGLAEMTKAKDQTVQFIHESVRDFLKEHGLDDLRSDLKSNFPGFSHDRLRQCCQNYMKNDVSTQLPLPISLPAANSEDAADLRRLASEKFPFLEYAVRNTLYHADAAHGLGILQDEFVEDFNLQRWITLDNLFERFQVRRHTPTASLLYILAEKNLPNLISIELKRRASRSD</sequence>
<dbReference type="PANTHER" id="PTHR46082">
    <property type="entry name" value="ATP/GTP-BINDING PROTEIN-RELATED"/>
    <property type="match status" value="1"/>
</dbReference>
<dbReference type="InterPro" id="IPR027417">
    <property type="entry name" value="P-loop_NTPase"/>
</dbReference>
<dbReference type="GO" id="GO:0003824">
    <property type="term" value="F:catalytic activity"/>
    <property type="evidence" value="ECO:0007669"/>
    <property type="project" value="InterPro"/>
</dbReference>
<dbReference type="AlphaFoldDB" id="A0A8E2EZP3"/>
<dbReference type="SUPFAM" id="SSF52540">
    <property type="entry name" value="P-loop containing nucleoside triphosphate hydrolases"/>
    <property type="match status" value="1"/>
</dbReference>
<dbReference type="Pfam" id="PF24883">
    <property type="entry name" value="NPHP3_N"/>
    <property type="match status" value="1"/>
</dbReference>
<evidence type="ECO:0000256" key="1">
    <source>
        <dbReference type="ARBA" id="ARBA00022737"/>
    </source>
</evidence>
<protein>
    <submittedName>
        <fullName evidence="4">Purine and uridine phosphorylase</fullName>
    </submittedName>
</protein>
<dbReference type="Proteomes" id="UP000250140">
    <property type="component" value="Unassembled WGS sequence"/>
</dbReference>
<dbReference type="Pfam" id="PF01048">
    <property type="entry name" value="PNP_UDP_1"/>
    <property type="match status" value="1"/>
</dbReference>
<reference evidence="4 5" key="1">
    <citation type="journal article" date="2016" name="Nat. Commun.">
        <title>Ectomycorrhizal ecology is imprinted in the genome of the dominant symbiotic fungus Cenococcum geophilum.</title>
        <authorList>
            <consortium name="DOE Joint Genome Institute"/>
            <person name="Peter M."/>
            <person name="Kohler A."/>
            <person name="Ohm R.A."/>
            <person name="Kuo A."/>
            <person name="Krutzmann J."/>
            <person name="Morin E."/>
            <person name="Arend M."/>
            <person name="Barry K.W."/>
            <person name="Binder M."/>
            <person name="Choi C."/>
            <person name="Clum A."/>
            <person name="Copeland A."/>
            <person name="Grisel N."/>
            <person name="Haridas S."/>
            <person name="Kipfer T."/>
            <person name="LaButti K."/>
            <person name="Lindquist E."/>
            <person name="Lipzen A."/>
            <person name="Maire R."/>
            <person name="Meier B."/>
            <person name="Mihaltcheva S."/>
            <person name="Molinier V."/>
            <person name="Murat C."/>
            <person name="Poggeler S."/>
            <person name="Quandt C.A."/>
            <person name="Sperisen C."/>
            <person name="Tritt A."/>
            <person name="Tisserant E."/>
            <person name="Crous P.W."/>
            <person name="Henrissat B."/>
            <person name="Nehls U."/>
            <person name="Egli S."/>
            <person name="Spatafora J.W."/>
            <person name="Grigoriev I.V."/>
            <person name="Martin F.M."/>
        </authorList>
    </citation>
    <scope>NUCLEOTIDE SEQUENCE [LARGE SCALE GENOMIC DNA]</scope>
    <source>
        <strain evidence="4 5">CBS 207.34</strain>
    </source>
</reference>
<dbReference type="InterPro" id="IPR035994">
    <property type="entry name" value="Nucleoside_phosphorylase_sf"/>
</dbReference>
<accession>A0A8E2EZP3</accession>
<dbReference type="EMBL" id="KV749830">
    <property type="protein sequence ID" value="OCL07598.1"/>
    <property type="molecule type" value="Genomic_DNA"/>
</dbReference>
<dbReference type="InterPro" id="IPR056884">
    <property type="entry name" value="NPHP3-like_N"/>
</dbReference>
<organism evidence="4 5">
    <name type="scientific">Glonium stellatum</name>
    <dbReference type="NCBI Taxonomy" id="574774"/>
    <lineage>
        <taxon>Eukaryota</taxon>
        <taxon>Fungi</taxon>
        <taxon>Dikarya</taxon>
        <taxon>Ascomycota</taxon>
        <taxon>Pezizomycotina</taxon>
        <taxon>Dothideomycetes</taxon>
        <taxon>Pleosporomycetidae</taxon>
        <taxon>Gloniales</taxon>
        <taxon>Gloniaceae</taxon>
        <taxon>Glonium</taxon>
    </lineage>
</organism>
<dbReference type="OrthoDB" id="194358at2759"/>
<evidence type="ECO:0000259" key="3">
    <source>
        <dbReference type="Pfam" id="PF24883"/>
    </source>
</evidence>
<feature type="domain" description="Nephrocystin 3-like N-terminal" evidence="3">
    <location>
        <begin position="392"/>
        <end position="566"/>
    </location>
</feature>
<dbReference type="SUPFAM" id="SSF53167">
    <property type="entry name" value="Purine and uridine phosphorylases"/>
    <property type="match status" value="1"/>
</dbReference>
<keyword evidence="1" id="KW-0677">Repeat</keyword>
<proteinExistence type="predicted"/>
<name>A0A8E2EZP3_9PEZI</name>
<evidence type="ECO:0000313" key="5">
    <source>
        <dbReference type="Proteomes" id="UP000250140"/>
    </source>
</evidence>
<dbReference type="GO" id="GO:0009116">
    <property type="term" value="P:nucleoside metabolic process"/>
    <property type="evidence" value="ECO:0007669"/>
    <property type="project" value="InterPro"/>
</dbReference>
<gene>
    <name evidence="4" type="ORF">AOQ84DRAFT_398380</name>
</gene>